<dbReference type="EMBL" id="LR778301">
    <property type="protein sequence ID" value="CAB1370455.1"/>
    <property type="molecule type" value="Genomic_DNA"/>
</dbReference>
<dbReference type="AlphaFoldDB" id="A0A6S6Y1N4"/>
<organism evidence="1 2">
    <name type="scientific">Denitratisoma oestradiolicum</name>
    <dbReference type="NCBI Taxonomy" id="311182"/>
    <lineage>
        <taxon>Bacteria</taxon>
        <taxon>Pseudomonadati</taxon>
        <taxon>Pseudomonadota</taxon>
        <taxon>Betaproteobacteria</taxon>
        <taxon>Nitrosomonadales</taxon>
        <taxon>Sterolibacteriaceae</taxon>
        <taxon>Denitratisoma</taxon>
    </lineage>
</organism>
<protein>
    <submittedName>
        <fullName evidence="1">Uncharacterized protein</fullName>
    </submittedName>
</protein>
<sequence>MTSVGLPSFCKASKVACSKDCVPANAVPAANASNNRKERTSFSMMYSLKWVVGLHPLVGPPRLFLTVYVLYLQATDGAPRFVSPEKTEISCKEASPYCVKYMTARIWADRQFIMENNHVSHVQNGRSVHAFEQNVLTRENDGRYGDARHWCRHRALGAAFILKLRRPYKVRAPRVSVSLAQNP</sequence>
<accession>A0A6S6Y1N4</accession>
<reference evidence="1 2" key="1">
    <citation type="submission" date="2020-03" db="EMBL/GenBank/DDBJ databases">
        <authorList>
            <consortium name="Genoscope - CEA"/>
            <person name="William W."/>
        </authorList>
    </citation>
    <scope>NUCLEOTIDE SEQUENCE [LARGE SCALE GENOMIC DNA]</scope>
    <source>
        <strain evidence="2">DSM 16959</strain>
    </source>
</reference>
<keyword evidence="2" id="KW-1185">Reference proteome</keyword>
<dbReference type="KEGG" id="doe:DENOEST_3301"/>
<evidence type="ECO:0000313" key="1">
    <source>
        <dbReference type="EMBL" id="CAB1370455.1"/>
    </source>
</evidence>
<proteinExistence type="predicted"/>
<dbReference type="Proteomes" id="UP000515733">
    <property type="component" value="Chromosome"/>
</dbReference>
<name>A0A6S6Y1N4_9PROT</name>
<gene>
    <name evidence="1" type="ORF">DENOEST_3301</name>
</gene>
<evidence type="ECO:0000313" key="2">
    <source>
        <dbReference type="Proteomes" id="UP000515733"/>
    </source>
</evidence>